<dbReference type="Pfam" id="PF00501">
    <property type="entry name" value="AMP-binding"/>
    <property type="match status" value="1"/>
</dbReference>
<dbReference type="CDD" id="cd04433">
    <property type="entry name" value="AFD_class_I"/>
    <property type="match status" value="1"/>
</dbReference>
<comment type="caution">
    <text evidence="4">The sequence shown here is derived from an EMBL/GenBank/DDBJ whole genome shotgun (WGS) entry which is preliminary data.</text>
</comment>
<dbReference type="EMBL" id="JABVEC010000018">
    <property type="protein sequence ID" value="MBC6468412.1"/>
    <property type="molecule type" value="Genomic_DNA"/>
</dbReference>
<dbReference type="SUPFAM" id="SSF56801">
    <property type="entry name" value="Acetyl-CoA synthetase-like"/>
    <property type="match status" value="1"/>
</dbReference>
<evidence type="ECO:0000256" key="2">
    <source>
        <dbReference type="ARBA" id="ARBA00022598"/>
    </source>
</evidence>
<evidence type="ECO:0000313" key="4">
    <source>
        <dbReference type="EMBL" id="MBC6468412.1"/>
    </source>
</evidence>
<evidence type="ECO:0000259" key="3">
    <source>
        <dbReference type="Pfam" id="PF00501"/>
    </source>
</evidence>
<dbReference type="RefSeq" id="WP_187245418.1">
    <property type="nucleotide sequence ID" value="NZ_BAAAOK010000015.1"/>
</dbReference>
<keyword evidence="5" id="KW-1185">Reference proteome</keyword>
<keyword evidence="2 4" id="KW-0436">Ligase</keyword>
<feature type="domain" description="AMP-dependent synthetase/ligase" evidence="3">
    <location>
        <begin position="48"/>
        <end position="392"/>
    </location>
</feature>
<dbReference type="PROSITE" id="PS00455">
    <property type="entry name" value="AMP_BINDING"/>
    <property type="match status" value="1"/>
</dbReference>
<dbReference type="Gene3D" id="3.30.300.30">
    <property type="match status" value="1"/>
</dbReference>
<gene>
    <name evidence="4" type="ORF">HKK74_23360</name>
</gene>
<accession>A0ABR7LU85</accession>
<dbReference type="InterPro" id="IPR000873">
    <property type="entry name" value="AMP-dep_synth/lig_dom"/>
</dbReference>
<dbReference type="PANTHER" id="PTHR43201">
    <property type="entry name" value="ACYL-COA SYNTHETASE"/>
    <property type="match status" value="1"/>
</dbReference>
<dbReference type="Proteomes" id="UP000805614">
    <property type="component" value="Unassembled WGS sequence"/>
</dbReference>
<name>A0ABR7LU85_9ACTN</name>
<dbReference type="PANTHER" id="PTHR43201:SF5">
    <property type="entry name" value="MEDIUM-CHAIN ACYL-COA LIGASE ACSF2, MITOCHONDRIAL"/>
    <property type="match status" value="1"/>
</dbReference>
<protein>
    <submittedName>
        <fullName evidence="4">Acyl--CoA ligase</fullName>
    </submittedName>
</protein>
<comment type="similarity">
    <text evidence="1">Belongs to the ATP-dependent AMP-binding enzyme family.</text>
</comment>
<reference evidence="4 5" key="1">
    <citation type="submission" date="2020-06" db="EMBL/GenBank/DDBJ databases">
        <title>Actinomadura xiongansis sp. nov., isolated from soil of Baiyangdian.</title>
        <authorList>
            <person name="Zhang X."/>
        </authorList>
    </citation>
    <scope>NUCLEOTIDE SEQUENCE [LARGE SCALE GENOMIC DNA]</scope>
    <source>
        <strain evidence="4 5">HBUM206468</strain>
    </source>
</reference>
<proteinExistence type="inferred from homology"/>
<dbReference type="InterPro" id="IPR020845">
    <property type="entry name" value="AMP-binding_CS"/>
</dbReference>
<dbReference type="InterPro" id="IPR045851">
    <property type="entry name" value="AMP-bd_C_sf"/>
</dbReference>
<evidence type="ECO:0000256" key="1">
    <source>
        <dbReference type="ARBA" id="ARBA00006432"/>
    </source>
</evidence>
<dbReference type="InterPro" id="IPR042099">
    <property type="entry name" value="ANL_N_sf"/>
</dbReference>
<dbReference type="GO" id="GO:0016874">
    <property type="term" value="F:ligase activity"/>
    <property type="evidence" value="ECO:0007669"/>
    <property type="project" value="UniProtKB-KW"/>
</dbReference>
<organism evidence="4 5">
    <name type="scientific">Actinomadura alba</name>
    <dbReference type="NCBI Taxonomy" id="406431"/>
    <lineage>
        <taxon>Bacteria</taxon>
        <taxon>Bacillati</taxon>
        <taxon>Actinomycetota</taxon>
        <taxon>Actinomycetes</taxon>
        <taxon>Streptosporangiales</taxon>
        <taxon>Thermomonosporaceae</taxon>
        <taxon>Actinomadura</taxon>
    </lineage>
</organism>
<evidence type="ECO:0000313" key="5">
    <source>
        <dbReference type="Proteomes" id="UP000805614"/>
    </source>
</evidence>
<dbReference type="Gene3D" id="3.40.50.12780">
    <property type="entry name" value="N-terminal domain of ligase-like"/>
    <property type="match status" value="1"/>
</dbReference>
<sequence>MNLFKSRPLHLGTLIEDYADRRQRTKFILSRPFDIAPEAGTEHDIDSMAELVRSAAGWLHAAGATPGRRVAIVKDNHWDYVILASAAARLGAVPAMLSYRLPPEVLQKLLKRLDPAVLVTTERMLSAGSEVGVDLASAASGVVTLDESAGGALSLKDVQGAPTPPRRLSAPDEPMLITHTSGTTGDPKLVVHSSTTIMRYLGRTESIRWPVLGMSRSDTVAISSAFAHMRIMTWTQAVLRRQPRKVLLMDEADPESAERVFRVHRPSHVEALPAGYLKWESLTGEADSVFSNVRLYANTFDAVHPPTVRRFLDASRRSFPVWLQGLGQSETGPYTIRPMTRRTMAKQGNRHPTTRNVGLPAPGFMAAKVVDPETLRPVPAGQTGVFMVRTPGRCINYLGEEDRWRSKTQGKWWNTGDLGVRNRFGVLRLLDREVDVIPGMSCLELEDVLDDRLPEVIEVVVIGCPGRPPLPVVCTEDGELDEAAWREATRDLPEMAEPTVLTWDEVPRTGTGKVRRFQLRDRLLGATETFGTGKWT</sequence>